<protein>
    <recommendedName>
        <fullName evidence="4">acetyl-CoA C-acetyltransferase</fullName>
        <ecNumber evidence="4">2.3.1.9</ecNumber>
    </recommendedName>
</protein>
<keyword evidence="8" id="KW-0630">Potassium</keyword>
<evidence type="ECO:0000256" key="1">
    <source>
        <dbReference type="ARBA" id="ARBA00004173"/>
    </source>
</evidence>
<evidence type="ECO:0000313" key="15">
    <source>
        <dbReference type="EMBL" id="DAZ94988.1"/>
    </source>
</evidence>
<evidence type="ECO:0000256" key="4">
    <source>
        <dbReference type="ARBA" id="ARBA00012705"/>
    </source>
</evidence>
<dbReference type="PROSITE" id="PS00098">
    <property type="entry name" value="THIOLASE_1"/>
    <property type="match status" value="1"/>
</dbReference>
<dbReference type="PROSITE" id="PS00737">
    <property type="entry name" value="THIOLASE_2"/>
    <property type="match status" value="1"/>
</dbReference>
<dbReference type="GO" id="GO:0005739">
    <property type="term" value="C:mitochondrion"/>
    <property type="evidence" value="ECO:0007669"/>
    <property type="project" value="UniProtKB-SubCell"/>
</dbReference>
<reference evidence="15" key="2">
    <citation type="journal article" date="2023" name="Microbiol Resour">
        <title>Decontamination and Annotation of the Draft Genome Sequence of the Oomycete Lagenidium giganteum ARSEF 373.</title>
        <authorList>
            <person name="Morgan W.R."/>
            <person name="Tartar A."/>
        </authorList>
    </citation>
    <scope>NUCLEOTIDE SEQUENCE</scope>
    <source>
        <strain evidence="15">ARSEF 373</strain>
    </source>
</reference>
<comment type="subunit">
    <text evidence="3">Homotetramer.</text>
</comment>
<name>A0AAV2YNR7_9STRA</name>
<accession>A0AAV2YNR7</accession>
<keyword evidence="10 11" id="KW-0012">Acyltransferase</keyword>
<keyword evidence="5 11" id="KW-0808">Transferase</keyword>
<dbReference type="Proteomes" id="UP001146120">
    <property type="component" value="Unassembled WGS sequence"/>
</dbReference>
<evidence type="ECO:0000313" key="16">
    <source>
        <dbReference type="Proteomes" id="UP001146120"/>
    </source>
</evidence>
<dbReference type="SUPFAM" id="SSF53901">
    <property type="entry name" value="Thiolase-like"/>
    <property type="match status" value="2"/>
</dbReference>
<dbReference type="InterPro" id="IPR020613">
    <property type="entry name" value="Thiolase_CS"/>
</dbReference>
<evidence type="ECO:0000256" key="10">
    <source>
        <dbReference type="ARBA" id="ARBA00023315"/>
    </source>
</evidence>
<proteinExistence type="inferred from homology"/>
<dbReference type="InterPro" id="IPR020617">
    <property type="entry name" value="Thiolase_C"/>
</dbReference>
<keyword evidence="9" id="KW-0496">Mitochondrion</keyword>
<evidence type="ECO:0000256" key="6">
    <source>
        <dbReference type="ARBA" id="ARBA00022723"/>
    </source>
</evidence>
<evidence type="ECO:0000256" key="7">
    <source>
        <dbReference type="ARBA" id="ARBA00022946"/>
    </source>
</evidence>
<keyword evidence="7" id="KW-0809">Transit peptide</keyword>
<feature type="region of interest" description="Disordered" evidence="12">
    <location>
        <begin position="109"/>
        <end position="128"/>
    </location>
</feature>
<comment type="caution">
    <text evidence="15">The sequence shown here is derived from an EMBL/GenBank/DDBJ whole genome shotgun (WGS) entry which is preliminary data.</text>
</comment>
<dbReference type="PANTHER" id="PTHR18919:SF156">
    <property type="entry name" value="ACETYL-COA ACETYLTRANSFERASE, MITOCHONDRIAL"/>
    <property type="match status" value="1"/>
</dbReference>
<dbReference type="InterPro" id="IPR016039">
    <property type="entry name" value="Thiolase-like"/>
</dbReference>
<dbReference type="PROSITE" id="PS00099">
    <property type="entry name" value="THIOLASE_3"/>
    <property type="match status" value="1"/>
</dbReference>
<gene>
    <name evidence="15" type="ORF">N0F65_000620</name>
</gene>
<feature type="domain" description="Thiolase N-terminal" evidence="13">
    <location>
        <begin position="158"/>
        <end position="413"/>
    </location>
</feature>
<evidence type="ECO:0000256" key="8">
    <source>
        <dbReference type="ARBA" id="ARBA00022958"/>
    </source>
</evidence>
<keyword evidence="16" id="KW-1185">Reference proteome</keyword>
<evidence type="ECO:0000256" key="9">
    <source>
        <dbReference type="ARBA" id="ARBA00023128"/>
    </source>
</evidence>
<dbReference type="EMBL" id="DAKRPA010000223">
    <property type="protein sequence ID" value="DAZ94988.1"/>
    <property type="molecule type" value="Genomic_DNA"/>
</dbReference>
<evidence type="ECO:0000256" key="5">
    <source>
        <dbReference type="ARBA" id="ARBA00022679"/>
    </source>
</evidence>
<keyword evidence="6" id="KW-0479">Metal-binding</keyword>
<evidence type="ECO:0000256" key="11">
    <source>
        <dbReference type="RuleBase" id="RU003557"/>
    </source>
</evidence>
<reference evidence="15" key="1">
    <citation type="submission" date="2022-11" db="EMBL/GenBank/DDBJ databases">
        <authorList>
            <person name="Morgan W.R."/>
            <person name="Tartar A."/>
        </authorList>
    </citation>
    <scope>NUCLEOTIDE SEQUENCE</scope>
    <source>
        <strain evidence="15">ARSEF 373</strain>
    </source>
</reference>
<comment type="subcellular location">
    <subcellularLocation>
        <location evidence="1">Mitochondrion</location>
    </subcellularLocation>
</comment>
<dbReference type="GO" id="GO:0006635">
    <property type="term" value="P:fatty acid beta-oxidation"/>
    <property type="evidence" value="ECO:0007669"/>
    <property type="project" value="TreeGrafter"/>
</dbReference>
<feature type="domain" description="Thiolase C-terminal" evidence="14">
    <location>
        <begin position="422"/>
        <end position="544"/>
    </location>
</feature>
<dbReference type="Pfam" id="PF00108">
    <property type="entry name" value="Thiolase_N"/>
    <property type="match status" value="1"/>
</dbReference>
<evidence type="ECO:0000259" key="14">
    <source>
        <dbReference type="Pfam" id="PF02803"/>
    </source>
</evidence>
<comment type="similarity">
    <text evidence="2 11">Belongs to the thiolase-like superfamily. Thiolase family.</text>
</comment>
<dbReference type="Pfam" id="PF02803">
    <property type="entry name" value="Thiolase_C"/>
    <property type="match status" value="1"/>
</dbReference>
<dbReference type="InterPro" id="IPR020616">
    <property type="entry name" value="Thiolase_N"/>
</dbReference>
<evidence type="ECO:0000256" key="2">
    <source>
        <dbReference type="ARBA" id="ARBA00010982"/>
    </source>
</evidence>
<evidence type="ECO:0000259" key="13">
    <source>
        <dbReference type="Pfam" id="PF00108"/>
    </source>
</evidence>
<dbReference type="InterPro" id="IPR002155">
    <property type="entry name" value="Thiolase"/>
</dbReference>
<dbReference type="EC" id="2.3.1.9" evidence="4"/>
<dbReference type="CDD" id="cd00751">
    <property type="entry name" value="thiolase"/>
    <property type="match status" value="1"/>
</dbReference>
<dbReference type="InterPro" id="IPR020615">
    <property type="entry name" value="Thiolase_acyl_enz_int_AS"/>
</dbReference>
<dbReference type="Gene3D" id="3.40.47.10">
    <property type="match status" value="1"/>
</dbReference>
<sequence>MPLDTCGYASHTVCNMYSAAGLKPLPMRSCINSSKSDGGCGAALPSSASPPPPSPPTACVCSKNSITSSWRRNDDAQAATRGFFWWGAVDCHGHAVAVTPQFRTCRAKDRLRSPPHHSKPRTRRLSSTTRTAMFRSTKHAAKALQRQFSTKLGPRDPVIVSYARTPIATFNGSFAGLSGPELGAIANKAAVERAGLQPNQIQEAYLGNVVSAGIGQAPARQSVLKAGFPDMIPFTTVNKVCASGMKAVAMAAQSIMAGSQDIMLAGGFESMSNVPYYLPKARTGYRLGDGKLVDGVIHDGLWDPYNNQHMGICGEVCAEDFGFSREDQDAYAIESYVRAQKANERGFFKTEITPVEVKQRRGDPKVFTSDEEPFNTKTEKIPSLRPAFKKDGTVTAANASPLNDGAAALVVMSYAKAQELGLKPMARIRGFADAAQKPVEFTIAPSKAVPLALHHAGLQLSDVDYHEINEAFSVVALANMRLMNIAHDRINVNGGAVAIGHPIGMSGARIVGTLIHVLRERDATIGAASICNGGGGAGAMIIERLE</sequence>
<dbReference type="AlphaFoldDB" id="A0AAV2YNR7"/>
<dbReference type="GO" id="GO:0003985">
    <property type="term" value="F:acetyl-CoA C-acetyltransferase activity"/>
    <property type="evidence" value="ECO:0007669"/>
    <property type="project" value="UniProtKB-EC"/>
</dbReference>
<dbReference type="FunFam" id="3.40.47.10:FF:000007">
    <property type="entry name" value="acetyl-CoA acetyltransferase, mitochondrial"/>
    <property type="match status" value="1"/>
</dbReference>
<feature type="compositionally biased region" description="Basic residues" evidence="12">
    <location>
        <begin position="113"/>
        <end position="124"/>
    </location>
</feature>
<organism evidence="15 16">
    <name type="scientific">Lagenidium giganteum</name>
    <dbReference type="NCBI Taxonomy" id="4803"/>
    <lineage>
        <taxon>Eukaryota</taxon>
        <taxon>Sar</taxon>
        <taxon>Stramenopiles</taxon>
        <taxon>Oomycota</taxon>
        <taxon>Peronosporomycetes</taxon>
        <taxon>Pythiales</taxon>
        <taxon>Pythiaceae</taxon>
    </lineage>
</organism>
<dbReference type="NCBIfam" id="TIGR01930">
    <property type="entry name" value="AcCoA-C-Actrans"/>
    <property type="match status" value="1"/>
</dbReference>
<dbReference type="PANTHER" id="PTHR18919">
    <property type="entry name" value="ACETYL-COA C-ACYLTRANSFERASE"/>
    <property type="match status" value="1"/>
</dbReference>
<evidence type="ECO:0000256" key="3">
    <source>
        <dbReference type="ARBA" id="ARBA00011881"/>
    </source>
</evidence>
<dbReference type="InterPro" id="IPR020610">
    <property type="entry name" value="Thiolase_AS"/>
</dbReference>
<dbReference type="GO" id="GO:0046872">
    <property type="term" value="F:metal ion binding"/>
    <property type="evidence" value="ECO:0007669"/>
    <property type="project" value="UniProtKB-KW"/>
</dbReference>
<evidence type="ECO:0000256" key="12">
    <source>
        <dbReference type="SAM" id="MobiDB-lite"/>
    </source>
</evidence>